<reference evidence="9" key="1">
    <citation type="submission" date="2022-11" db="UniProtKB">
        <authorList>
            <consortium name="WormBaseParasite"/>
        </authorList>
    </citation>
    <scope>IDENTIFICATION</scope>
</reference>
<organism evidence="8 9">
    <name type="scientific">Ditylenchus dipsaci</name>
    <dbReference type="NCBI Taxonomy" id="166011"/>
    <lineage>
        <taxon>Eukaryota</taxon>
        <taxon>Metazoa</taxon>
        <taxon>Ecdysozoa</taxon>
        <taxon>Nematoda</taxon>
        <taxon>Chromadorea</taxon>
        <taxon>Rhabditida</taxon>
        <taxon>Tylenchina</taxon>
        <taxon>Tylenchomorpha</taxon>
        <taxon>Sphaerularioidea</taxon>
        <taxon>Anguinidae</taxon>
        <taxon>Anguininae</taxon>
        <taxon>Ditylenchus</taxon>
    </lineage>
</organism>
<dbReference type="AlphaFoldDB" id="A0A915D9G7"/>
<feature type="compositionally biased region" description="Acidic residues" evidence="5">
    <location>
        <begin position="17"/>
        <end position="27"/>
    </location>
</feature>
<dbReference type="GO" id="GO:0007165">
    <property type="term" value="P:signal transduction"/>
    <property type="evidence" value="ECO:0007669"/>
    <property type="project" value="TreeGrafter"/>
</dbReference>
<feature type="compositionally biased region" description="Polar residues" evidence="5">
    <location>
        <begin position="1"/>
        <end position="13"/>
    </location>
</feature>
<evidence type="ECO:0000256" key="6">
    <source>
        <dbReference type="SAM" id="Phobius"/>
    </source>
</evidence>
<dbReference type="PANTHER" id="PTHR23192:SF85">
    <property type="entry name" value="GLIOMEDIN"/>
    <property type="match status" value="1"/>
</dbReference>
<dbReference type="InterPro" id="IPR008160">
    <property type="entry name" value="Collagen"/>
</dbReference>
<dbReference type="Pfam" id="PF01391">
    <property type="entry name" value="Collagen"/>
    <property type="match status" value="1"/>
</dbReference>
<evidence type="ECO:0000259" key="7">
    <source>
        <dbReference type="PROSITE" id="PS51132"/>
    </source>
</evidence>
<evidence type="ECO:0000313" key="9">
    <source>
        <dbReference type="WBParaSite" id="jg16967"/>
    </source>
</evidence>
<dbReference type="Pfam" id="PF02191">
    <property type="entry name" value="OLF"/>
    <property type="match status" value="2"/>
</dbReference>
<feature type="domain" description="Olfactomedin-like" evidence="7">
    <location>
        <begin position="356"/>
        <end position="586"/>
    </location>
</feature>
<dbReference type="PROSITE" id="PS51132">
    <property type="entry name" value="OLF"/>
    <property type="match status" value="1"/>
</dbReference>
<evidence type="ECO:0000256" key="4">
    <source>
        <dbReference type="PROSITE-ProRule" id="PRU00446"/>
    </source>
</evidence>
<keyword evidence="3" id="KW-0677">Repeat</keyword>
<feature type="compositionally biased region" description="Low complexity" evidence="5">
    <location>
        <begin position="34"/>
        <end position="60"/>
    </location>
</feature>
<feature type="region of interest" description="Disordered" evidence="5">
    <location>
        <begin position="1"/>
        <end position="66"/>
    </location>
</feature>
<feature type="transmembrane region" description="Helical" evidence="6">
    <location>
        <begin position="74"/>
        <end position="99"/>
    </location>
</feature>
<comment type="caution">
    <text evidence="4">Lacks conserved residue(s) required for the propagation of feature annotation.</text>
</comment>
<feature type="region of interest" description="Disordered" evidence="5">
    <location>
        <begin position="193"/>
        <end position="241"/>
    </location>
</feature>
<dbReference type="SMART" id="SM00284">
    <property type="entry name" value="OLF"/>
    <property type="match status" value="1"/>
</dbReference>
<keyword evidence="6" id="KW-1133">Transmembrane helix</keyword>
<name>A0A915D9G7_9BILA</name>
<proteinExistence type="predicted"/>
<keyword evidence="2" id="KW-0964">Secreted</keyword>
<dbReference type="InterPro" id="IPR003112">
    <property type="entry name" value="Olfac-like_dom"/>
</dbReference>
<sequence>MCEVQHSTEMLSLQDQTQEDEEDEEISDLYLEPLPSNKQSSKLQLKSLPISSPSPTSNNLAKQSKQDPIPTSDFTYGFIITIQLVLGVFTFLSAGHIHWRISSTQSCINYWKPDSGFNSTYVRIRRQTFNSSLTEEEEQARLLLLMDTANKALEQAGGGKNSNNNLWVHSLSKIQMDELVDKCLEVHEYCADEAGSERGPPGPQGPVGPPGAPGVEGSAGRPGLSGVPGMQGPVGPPGSPGHDAVCPTCPVTDPNLLLNNSRQNCPKVEPMQCPSAVFIHEEEEKIESTTQPGSFSLRAVDKLLPLVVEFMLENETETDACLRVCLAANFSHRLDQEEEMVPASTEAAYIEGATAHCYLDSVGKPVFHAHANTFWGGWMRDAYPRSGQEMMKRWVTNHFEGAVLAEFNTEADMRRGRVGKTHQLPHLFRGTNSVFFNGSVYYHRAGTPRIGKYELNSKRYEEAFIHEGIAHNSDNYLFNFSMMSVSKLDIHNLTVYHTWNLTMVNHTDVANGFVVCGVLYLVKSSSELKSEISIAYDFYRDKYRQPNIKWVNLYRNANHMSYNPYDKRIYIYDYGYLLTLPARINWRAK</sequence>
<evidence type="ECO:0000256" key="1">
    <source>
        <dbReference type="ARBA" id="ARBA00004613"/>
    </source>
</evidence>
<feature type="compositionally biased region" description="Pro residues" evidence="5">
    <location>
        <begin position="200"/>
        <end position="212"/>
    </location>
</feature>
<accession>A0A915D9G7</accession>
<keyword evidence="6" id="KW-0472">Membrane</keyword>
<dbReference type="WBParaSite" id="jg16967">
    <property type="protein sequence ID" value="jg16967"/>
    <property type="gene ID" value="jg16967"/>
</dbReference>
<dbReference type="InterPro" id="IPR050605">
    <property type="entry name" value="Olfactomedin-like_domain"/>
</dbReference>
<evidence type="ECO:0000313" key="8">
    <source>
        <dbReference type="Proteomes" id="UP000887574"/>
    </source>
</evidence>
<dbReference type="PANTHER" id="PTHR23192">
    <property type="entry name" value="OLFACTOMEDIN-RELATED"/>
    <property type="match status" value="1"/>
</dbReference>
<comment type="subcellular location">
    <subcellularLocation>
        <location evidence="1">Secreted</location>
    </subcellularLocation>
</comment>
<keyword evidence="8" id="KW-1185">Reference proteome</keyword>
<evidence type="ECO:0000256" key="5">
    <source>
        <dbReference type="SAM" id="MobiDB-lite"/>
    </source>
</evidence>
<dbReference type="GO" id="GO:0005615">
    <property type="term" value="C:extracellular space"/>
    <property type="evidence" value="ECO:0007669"/>
    <property type="project" value="TreeGrafter"/>
</dbReference>
<evidence type="ECO:0000256" key="3">
    <source>
        <dbReference type="ARBA" id="ARBA00022737"/>
    </source>
</evidence>
<protein>
    <submittedName>
        <fullName evidence="9">Olfactomedin-like domain-containing protein</fullName>
    </submittedName>
</protein>
<keyword evidence="6" id="KW-0812">Transmembrane</keyword>
<evidence type="ECO:0000256" key="2">
    <source>
        <dbReference type="ARBA" id="ARBA00022525"/>
    </source>
</evidence>
<dbReference type="Proteomes" id="UP000887574">
    <property type="component" value="Unplaced"/>
</dbReference>